<comment type="caution">
    <text evidence="7">The sequence shown here is derived from an EMBL/GenBank/DDBJ whole genome shotgun (WGS) entry which is preliminary data.</text>
</comment>
<dbReference type="AlphaFoldDB" id="A0AAV2T8R6"/>
<evidence type="ECO:0000313" key="8">
    <source>
        <dbReference type="Proteomes" id="UP001497525"/>
    </source>
</evidence>
<dbReference type="GO" id="GO:0005789">
    <property type="term" value="C:endoplasmic reticulum membrane"/>
    <property type="evidence" value="ECO:0007669"/>
    <property type="project" value="TreeGrafter"/>
</dbReference>
<gene>
    <name evidence="7" type="ORF">CDAUBV1_LOCUS5468</name>
</gene>
<dbReference type="PANTHER" id="PTHR12223">
    <property type="entry name" value="VESICULAR MANNOSE-BINDING LECTIN"/>
    <property type="match status" value="1"/>
</dbReference>
<dbReference type="GO" id="GO:0006888">
    <property type="term" value="P:endoplasmic reticulum to Golgi vesicle-mediated transport"/>
    <property type="evidence" value="ECO:0007669"/>
    <property type="project" value="TreeGrafter"/>
</dbReference>
<accession>A0AAV2T8R6</accession>
<feature type="domain" description="L-type lectin-like" evidence="6">
    <location>
        <begin position="23"/>
        <end position="247"/>
    </location>
</feature>
<organism evidence="7 8">
    <name type="scientific">Calicophoron daubneyi</name>
    <name type="common">Rumen fluke</name>
    <name type="synonym">Paramphistomum daubneyi</name>
    <dbReference type="NCBI Taxonomy" id="300641"/>
    <lineage>
        <taxon>Eukaryota</taxon>
        <taxon>Metazoa</taxon>
        <taxon>Spiralia</taxon>
        <taxon>Lophotrochozoa</taxon>
        <taxon>Platyhelminthes</taxon>
        <taxon>Trematoda</taxon>
        <taxon>Digenea</taxon>
        <taxon>Plagiorchiida</taxon>
        <taxon>Pronocephalata</taxon>
        <taxon>Paramphistomoidea</taxon>
        <taxon>Paramphistomidae</taxon>
        <taxon>Calicophoron</taxon>
    </lineage>
</organism>
<keyword evidence="4" id="KW-1133">Transmembrane helix</keyword>
<dbReference type="EMBL" id="CAXLJL010000134">
    <property type="protein sequence ID" value="CAL5132617.1"/>
    <property type="molecule type" value="Genomic_DNA"/>
</dbReference>
<evidence type="ECO:0000256" key="2">
    <source>
        <dbReference type="ARBA" id="ARBA00022692"/>
    </source>
</evidence>
<dbReference type="SUPFAM" id="SSF49899">
    <property type="entry name" value="Concanavalin A-like lectins/glucanases"/>
    <property type="match status" value="1"/>
</dbReference>
<keyword evidence="3" id="KW-0732">Signal</keyword>
<dbReference type="GO" id="GO:0000139">
    <property type="term" value="C:Golgi membrane"/>
    <property type="evidence" value="ECO:0007669"/>
    <property type="project" value="TreeGrafter"/>
</dbReference>
<evidence type="ECO:0000256" key="4">
    <source>
        <dbReference type="ARBA" id="ARBA00022989"/>
    </source>
</evidence>
<evidence type="ECO:0000256" key="1">
    <source>
        <dbReference type="ARBA" id="ARBA00004479"/>
    </source>
</evidence>
<name>A0AAV2T8R6_CALDB</name>
<proteinExistence type="predicted"/>
<dbReference type="Gene3D" id="2.60.120.200">
    <property type="match status" value="1"/>
</dbReference>
<dbReference type="PANTHER" id="PTHR12223:SF28">
    <property type="entry name" value="LECTIN, MANNOSE BINDING 1 LIKE"/>
    <property type="match status" value="1"/>
</dbReference>
<evidence type="ECO:0000256" key="3">
    <source>
        <dbReference type="ARBA" id="ARBA00022729"/>
    </source>
</evidence>
<sequence>MEMRSVSYLIVLIGMNIQLQSNCAYGWDRKLRPEHSLLYPIPNDPDLWILGDRARYVDGTLELVPDASSKVGIAWNGIPVDYCHWQVDIQFEIKARGIPADGFAFFYTKDPITRGQQDSSYGALGGPNNFYGMGVFVDTYDNSGERNFPKVYPVLLNGKFVYVHRKNGHDQRPYHCPFYCINKKVRIQVIYWDEVFHMTTIDEWGRETCHKRSWHVKLPAGGYFSLTAVNGLYSERVRIHEFKVSEVLSPEKCFHRDGKEPSWKEDTY</sequence>
<dbReference type="GO" id="GO:0030134">
    <property type="term" value="C:COPII-coated ER to Golgi transport vesicle"/>
    <property type="evidence" value="ECO:0007669"/>
    <property type="project" value="TreeGrafter"/>
</dbReference>
<dbReference type="InterPro" id="IPR005052">
    <property type="entry name" value="Lectin_leg"/>
</dbReference>
<keyword evidence="5" id="KW-0472">Membrane</keyword>
<dbReference type="GO" id="GO:0005793">
    <property type="term" value="C:endoplasmic reticulum-Golgi intermediate compartment"/>
    <property type="evidence" value="ECO:0007669"/>
    <property type="project" value="TreeGrafter"/>
</dbReference>
<reference evidence="7" key="1">
    <citation type="submission" date="2024-06" db="EMBL/GenBank/DDBJ databases">
        <authorList>
            <person name="Liu X."/>
            <person name="Lenzi L."/>
            <person name="Haldenby T S."/>
            <person name="Uol C."/>
        </authorList>
    </citation>
    <scope>NUCLEOTIDE SEQUENCE</scope>
</reference>
<comment type="subcellular location">
    <subcellularLocation>
        <location evidence="1">Membrane</location>
        <topology evidence="1">Single-pass type I membrane protein</topology>
    </subcellularLocation>
</comment>
<dbReference type="GO" id="GO:0005537">
    <property type="term" value="F:D-mannose binding"/>
    <property type="evidence" value="ECO:0007669"/>
    <property type="project" value="TreeGrafter"/>
</dbReference>
<dbReference type="PROSITE" id="PS51328">
    <property type="entry name" value="L_LECTIN_LIKE"/>
    <property type="match status" value="1"/>
</dbReference>
<dbReference type="Pfam" id="PF03388">
    <property type="entry name" value="Lectin_leg-like"/>
    <property type="match status" value="1"/>
</dbReference>
<protein>
    <recommendedName>
        <fullName evidence="6">L-type lectin-like domain-containing protein</fullName>
    </recommendedName>
</protein>
<evidence type="ECO:0000259" key="6">
    <source>
        <dbReference type="PROSITE" id="PS51328"/>
    </source>
</evidence>
<dbReference type="InterPro" id="IPR051136">
    <property type="entry name" value="Intracellular_Lectin-GPT"/>
</dbReference>
<dbReference type="Proteomes" id="UP001497525">
    <property type="component" value="Unassembled WGS sequence"/>
</dbReference>
<evidence type="ECO:0000256" key="5">
    <source>
        <dbReference type="ARBA" id="ARBA00023136"/>
    </source>
</evidence>
<dbReference type="InterPro" id="IPR013320">
    <property type="entry name" value="ConA-like_dom_sf"/>
</dbReference>
<evidence type="ECO:0000313" key="7">
    <source>
        <dbReference type="EMBL" id="CAL5132617.1"/>
    </source>
</evidence>
<dbReference type="CDD" id="cd07308">
    <property type="entry name" value="lectin_leg-like"/>
    <property type="match status" value="1"/>
</dbReference>
<keyword evidence="2" id="KW-0812">Transmembrane</keyword>